<dbReference type="PANTHER" id="PTHR23534:SF1">
    <property type="entry name" value="MAJOR FACILITATOR SUPERFAMILY PROTEIN"/>
    <property type="match status" value="1"/>
</dbReference>
<feature type="transmembrane region" description="Helical" evidence="1">
    <location>
        <begin position="275"/>
        <end position="293"/>
    </location>
</feature>
<dbReference type="Gene3D" id="1.20.1250.20">
    <property type="entry name" value="MFS general substrate transporter like domains"/>
    <property type="match status" value="1"/>
</dbReference>
<feature type="transmembrane region" description="Helical" evidence="1">
    <location>
        <begin position="336"/>
        <end position="357"/>
    </location>
</feature>
<accession>B3T0N3</accession>
<feature type="transmembrane region" description="Helical" evidence="1">
    <location>
        <begin position="94"/>
        <end position="111"/>
    </location>
</feature>
<dbReference type="AlphaFoldDB" id="B3T0N3"/>
<feature type="transmembrane region" description="Helical" evidence="1">
    <location>
        <begin position="69"/>
        <end position="88"/>
    </location>
</feature>
<keyword evidence="1" id="KW-0812">Transmembrane</keyword>
<feature type="transmembrane region" description="Helical" evidence="1">
    <location>
        <begin position="363"/>
        <end position="381"/>
    </location>
</feature>
<feature type="transmembrane region" description="Helical" evidence="1">
    <location>
        <begin position="163"/>
        <end position="182"/>
    </location>
</feature>
<feature type="transmembrane region" description="Helical" evidence="1">
    <location>
        <begin position="131"/>
        <end position="151"/>
    </location>
</feature>
<evidence type="ECO:0000259" key="2">
    <source>
        <dbReference type="PROSITE" id="PS50850"/>
    </source>
</evidence>
<feature type="transmembrane region" description="Helical" evidence="1">
    <location>
        <begin position="299"/>
        <end position="324"/>
    </location>
</feature>
<proteinExistence type="predicted"/>
<dbReference type="SUPFAM" id="SSF103473">
    <property type="entry name" value="MFS general substrate transporter"/>
    <property type="match status" value="1"/>
</dbReference>
<dbReference type="InterPro" id="IPR020846">
    <property type="entry name" value="MFS_dom"/>
</dbReference>
<feature type="transmembrane region" description="Helical" evidence="1">
    <location>
        <begin position="41"/>
        <end position="62"/>
    </location>
</feature>
<evidence type="ECO:0000313" key="3">
    <source>
        <dbReference type="EMBL" id="ABZ06142.1"/>
    </source>
</evidence>
<evidence type="ECO:0000256" key="1">
    <source>
        <dbReference type="SAM" id="Phobius"/>
    </source>
</evidence>
<reference evidence="3" key="1">
    <citation type="journal article" date="2008" name="ISME J.">
        <title>Genomic patterns of recombination, clonal divergence and environment in marine microbial populations.</title>
        <authorList>
            <person name="Konstantinidis K.T."/>
            <person name="Delong E.F."/>
        </authorList>
    </citation>
    <scope>NUCLEOTIDE SEQUENCE</scope>
</reference>
<dbReference type="Pfam" id="PF07690">
    <property type="entry name" value="MFS_1"/>
    <property type="match status" value="1"/>
</dbReference>
<feature type="transmembrane region" description="Helical" evidence="1">
    <location>
        <begin position="7"/>
        <end position="29"/>
    </location>
</feature>
<dbReference type="PANTHER" id="PTHR23534">
    <property type="entry name" value="MFS PERMEASE"/>
    <property type="match status" value="1"/>
</dbReference>
<feature type="domain" description="Major facilitator superfamily (MFS) profile" evidence="2">
    <location>
        <begin position="210"/>
        <end position="393"/>
    </location>
</feature>
<gene>
    <name evidence="3" type="ORF">ALOHA_HF4000005K23ctg1g29</name>
</gene>
<dbReference type="EMBL" id="EU016567">
    <property type="protein sequence ID" value="ABZ06142.1"/>
    <property type="molecule type" value="Genomic_DNA"/>
</dbReference>
<name>B3T0N3_9ZZZZ</name>
<dbReference type="InterPro" id="IPR011701">
    <property type="entry name" value="MFS"/>
</dbReference>
<dbReference type="GO" id="GO:0022857">
    <property type="term" value="F:transmembrane transporter activity"/>
    <property type="evidence" value="ECO:0007669"/>
    <property type="project" value="InterPro"/>
</dbReference>
<sequence length="393" mass="43491">MNKNLSLLTISQVFGFTANIITVFLSGIIGSQITSIKSLSTLPTALSVVGTAIFTILAAKIMGKIGRRLGFIFGALVSSATCLLAAFAIIQQNFILFCISHLILGLGIAFAHQYRFAAAESVEKEKVPKAISILMLAGIVSSFLGITLANYTKNLIPDHLYVGSYLLLAVFTFMPAIFFIFYKNNEKTKIDFNNKYNGRRLSEIIFQPRFLQAIIAAAFAYAVMSFLMTATPLSMYVMEKMSLEKTGFVLQFHLVAMFLPSLITGHLIKKFGHSNIMYIGVLFFVVTIILSLFEQTFANYMVALIFLGLGWNFLFISGTSLVVLTYKEEEKFRVQGINDLIIFSTMALASLSAGILLSLTSWATMNLLCIPFLVLIVYSTFRAERINLNNSLA</sequence>
<dbReference type="PROSITE" id="PS50850">
    <property type="entry name" value="MFS"/>
    <property type="match status" value="1"/>
</dbReference>
<dbReference type="InterPro" id="IPR036259">
    <property type="entry name" value="MFS_trans_sf"/>
</dbReference>
<protein>
    <submittedName>
        <fullName evidence="3">Putative sugar (And other) transporter</fullName>
    </submittedName>
</protein>
<keyword evidence="1" id="KW-0472">Membrane</keyword>
<feature type="transmembrane region" description="Helical" evidence="1">
    <location>
        <begin position="210"/>
        <end position="228"/>
    </location>
</feature>
<organism evidence="3">
    <name type="scientific">uncultured marine microorganism HF4000_005K23</name>
    <dbReference type="NCBI Taxonomy" id="455508"/>
    <lineage>
        <taxon>unclassified sequences</taxon>
        <taxon>environmental samples</taxon>
    </lineage>
</organism>
<keyword evidence="1" id="KW-1133">Transmembrane helix</keyword>
<feature type="transmembrane region" description="Helical" evidence="1">
    <location>
        <begin position="248"/>
        <end position="268"/>
    </location>
</feature>